<dbReference type="Proteomes" id="UP000445000">
    <property type="component" value="Unassembled WGS sequence"/>
</dbReference>
<evidence type="ECO:0000313" key="3">
    <source>
        <dbReference type="EMBL" id="GFE82150.1"/>
    </source>
</evidence>
<evidence type="ECO:0008006" key="5">
    <source>
        <dbReference type="Google" id="ProtNLM"/>
    </source>
</evidence>
<dbReference type="PANTHER" id="PTHR12526">
    <property type="entry name" value="GLYCOSYLTRANSFERASE"/>
    <property type="match status" value="1"/>
</dbReference>
<dbReference type="InterPro" id="IPR028098">
    <property type="entry name" value="Glyco_trans_4-like_N"/>
</dbReference>
<evidence type="ECO:0000259" key="1">
    <source>
        <dbReference type="Pfam" id="PF00534"/>
    </source>
</evidence>
<dbReference type="Gene3D" id="3.40.50.2000">
    <property type="entry name" value="Glycogen Phosphorylase B"/>
    <property type="match status" value="2"/>
</dbReference>
<evidence type="ECO:0000259" key="2">
    <source>
        <dbReference type="Pfam" id="PF13439"/>
    </source>
</evidence>
<gene>
    <name evidence="3" type="ORF">GCM10011487_41500</name>
</gene>
<accession>A0A829YG03</accession>
<dbReference type="RefSeq" id="WP_161813821.1">
    <property type="nucleotide sequence ID" value="NZ_BLJN01000004.1"/>
</dbReference>
<dbReference type="GO" id="GO:1901135">
    <property type="term" value="P:carbohydrate derivative metabolic process"/>
    <property type="evidence" value="ECO:0007669"/>
    <property type="project" value="UniProtKB-ARBA"/>
</dbReference>
<evidence type="ECO:0000313" key="4">
    <source>
        <dbReference type="Proteomes" id="UP000445000"/>
    </source>
</evidence>
<feature type="domain" description="Glycosyltransferase subfamily 4-like N-terminal" evidence="2">
    <location>
        <begin position="24"/>
        <end position="177"/>
    </location>
</feature>
<reference evidence="4" key="1">
    <citation type="submission" date="2020-01" db="EMBL/GenBank/DDBJ databases">
        <title>'Steroidobacter agaridevorans' sp. nov., agar-degrading bacteria isolated from rhizosphere soils.</title>
        <authorList>
            <person name="Ikenaga M."/>
            <person name="Kataoka M."/>
            <person name="Murouchi A."/>
            <person name="Katsuragi S."/>
            <person name="Sakai M."/>
        </authorList>
    </citation>
    <scope>NUCLEOTIDE SEQUENCE [LARGE SCALE GENOMIC DNA]</scope>
    <source>
        <strain evidence="4">YU21-B</strain>
    </source>
</reference>
<proteinExistence type="predicted"/>
<comment type="caution">
    <text evidence="3">The sequence shown here is derived from an EMBL/GenBank/DDBJ whole genome shotgun (WGS) entry which is preliminary data.</text>
</comment>
<dbReference type="PANTHER" id="PTHR12526:SF636">
    <property type="entry name" value="BLL3647 PROTEIN"/>
    <property type="match status" value="1"/>
</dbReference>
<name>A0A829YG03_9GAMM</name>
<dbReference type="GO" id="GO:0016757">
    <property type="term" value="F:glycosyltransferase activity"/>
    <property type="evidence" value="ECO:0007669"/>
    <property type="project" value="InterPro"/>
</dbReference>
<feature type="domain" description="Glycosyl transferase family 1" evidence="1">
    <location>
        <begin position="189"/>
        <end position="346"/>
    </location>
</feature>
<dbReference type="Pfam" id="PF00534">
    <property type="entry name" value="Glycos_transf_1"/>
    <property type="match status" value="1"/>
</dbReference>
<sequence>MIKSSDKTDVGRIRICHVISADLWGGAEAQAAALIARLADRADVCVVAFNRGELYSRMESARIPVELVDERTLGFAGLVRRMHSVLGKWRPDLVHVHGFKENLIAGIAARLRGIPIVRTHHGRGMIGAGKRHAYIERFNAALLTDGLIAVSKDLAEFLRASGISSRNLHVIKNGIALSAEDHGRAPATRTERPFTLGTVGRLVPVKNHKCLLQAFKLIHDEIDAARLIIVGDGPLAAQLESLAAQLGISGQVLFTGFQRDVNQYLRGLDAFVLSSLHEGVPMSLLEAMSMYIPVVCTRVGGIPEVITDNHNGMLVDSDDAESLAAALKKLAADRSFAERLAANARATVTGELSFDSCLASTISLYSAMVVK</sequence>
<protein>
    <recommendedName>
        <fullName evidence="5">Glycosyltransferase</fullName>
    </recommendedName>
</protein>
<dbReference type="Pfam" id="PF13439">
    <property type="entry name" value="Glyco_transf_4"/>
    <property type="match status" value="1"/>
</dbReference>
<dbReference type="CDD" id="cd03811">
    <property type="entry name" value="GT4_GT28_WabH-like"/>
    <property type="match status" value="1"/>
</dbReference>
<keyword evidence="4" id="KW-1185">Reference proteome</keyword>
<dbReference type="SUPFAM" id="SSF53756">
    <property type="entry name" value="UDP-Glycosyltransferase/glycogen phosphorylase"/>
    <property type="match status" value="1"/>
</dbReference>
<dbReference type="AlphaFoldDB" id="A0A829YG03"/>
<dbReference type="EMBL" id="BLJN01000004">
    <property type="protein sequence ID" value="GFE82150.1"/>
    <property type="molecule type" value="Genomic_DNA"/>
</dbReference>
<dbReference type="InterPro" id="IPR001296">
    <property type="entry name" value="Glyco_trans_1"/>
</dbReference>
<organism evidence="3 4">
    <name type="scientific">Steroidobacter agaridevorans</name>
    <dbReference type="NCBI Taxonomy" id="2695856"/>
    <lineage>
        <taxon>Bacteria</taxon>
        <taxon>Pseudomonadati</taxon>
        <taxon>Pseudomonadota</taxon>
        <taxon>Gammaproteobacteria</taxon>
        <taxon>Steroidobacterales</taxon>
        <taxon>Steroidobacteraceae</taxon>
        <taxon>Steroidobacter</taxon>
    </lineage>
</organism>